<accession>A0A8S2VQP8</accession>
<protein>
    <recommendedName>
        <fullName evidence="3">Craniofacial development protein 2-like</fullName>
    </recommendedName>
</protein>
<dbReference type="InterPro" id="IPR036691">
    <property type="entry name" value="Endo/exonu/phosph_ase_sf"/>
</dbReference>
<dbReference type="AlphaFoldDB" id="A0A8S2VQP8"/>
<dbReference type="EMBL" id="CAJOBC010091697">
    <property type="protein sequence ID" value="CAF4403007.1"/>
    <property type="molecule type" value="Genomic_DNA"/>
</dbReference>
<dbReference type="Gene3D" id="3.60.10.10">
    <property type="entry name" value="Endonuclease/exonuclease/phosphatase"/>
    <property type="match status" value="1"/>
</dbReference>
<gene>
    <name evidence="1" type="ORF">SRO942_LOCUS39557</name>
</gene>
<evidence type="ECO:0000313" key="1">
    <source>
        <dbReference type="EMBL" id="CAF4403007.1"/>
    </source>
</evidence>
<name>A0A8S2VQP8_9BILA</name>
<evidence type="ECO:0000313" key="2">
    <source>
        <dbReference type="Proteomes" id="UP000681722"/>
    </source>
</evidence>
<reference evidence="1" key="1">
    <citation type="submission" date="2021-02" db="EMBL/GenBank/DDBJ databases">
        <authorList>
            <person name="Nowell W R."/>
        </authorList>
    </citation>
    <scope>NUCLEOTIDE SEQUENCE</scope>
</reference>
<dbReference type="PANTHER" id="PTHR33395">
    <property type="entry name" value="TRANSCRIPTASE, PUTATIVE-RELATED-RELATED"/>
    <property type="match status" value="1"/>
</dbReference>
<comment type="caution">
    <text evidence="1">The sequence shown here is derived from an EMBL/GenBank/DDBJ whole genome shotgun (WGS) entry which is preliminary data.</text>
</comment>
<dbReference type="PANTHER" id="PTHR33395:SF22">
    <property type="entry name" value="REVERSE TRANSCRIPTASE DOMAIN-CONTAINING PROTEIN"/>
    <property type="match status" value="1"/>
</dbReference>
<dbReference type="SUPFAM" id="SSF56219">
    <property type="entry name" value="DNase I-like"/>
    <property type="match status" value="1"/>
</dbReference>
<organism evidence="1 2">
    <name type="scientific">Didymodactylos carnosus</name>
    <dbReference type="NCBI Taxonomy" id="1234261"/>
    <lineage>
        <taxon>Eukaryota</taxon>
        <taxon>Metazoa</taxon>
        <taxon>Spiralia</taxon>
        <taxon>Gnathifera</taxon>
        <taxon>Rotifera</taxon>
        <taxon>Eurotatoria</taxon>
        <taxon>Bdelloidea</taxon>
        <taxon>Philodinida</taxon>
        <taxon>Philodinidae</taxon>
        <taxon>Didymodactylos</taxon>
    </lineage>
</organism>
<dbReference type="OrthoDB" id="10033659at2759"/>
<dbReference type="Proteomes" id="UP000681722">
    <property type="component" value="Unassembled WGS sequence"/>
</dbReference>
<proteinExistence type="predicted"/>
<sequence>MNSTTGSMAYYKAHEGQQLGKQTLTTLTEPLVQPEMSRLAVEVTRLPRSLRKEKTENVKIEMAKNNLNVLRLAEATWKEQGDFWLEKYRIIHCGNAKGGLNGLAIILDEKTGQRVKKVVQHSDRLILVKIEAQPVDIVIVQVYMPTSASDNEVDKVYEQTDELVAIEKASNYLIIMGDWNAVIGEHLVYARKEKEIHVEEPWRKRSVSIGLHSDHNLVMMKVRVKSKVLKKVSVRRKWNLEQSKLDSGGFRNEIECRMEKMKGQKSINESWNYMKESIIESAKVTIGYDPRTRIKKPWITDEMIGKMEERRKWKGINTEDGRKMYRKLNNELRRITDKASEDWWKRECNELELLNKQGKADLVYSMVKKLTGSKKAQSNIHTIKNKDGTLLTDPKLMRQRWKEYIEELYAKDDQPTEEEIDLESEMDVEVDNAGPGILDDEIEAAIRQMKDKNAEGIDEIPAELLKKLEGSAKKELIRICQDMYEKGEWPRDFTKAIIVTMEKKKCNRMC</sequence>
<evidence type="ECO:0008006" key="3">
    <source>
        <dbReference type="Google" id="ProtNLM"/>
    </source>
</evidence>